<protein>
    <submittedName>
        <fullName evidence="2">Uncharacterized protein</fullName>
    </submittedName>
</protein>
<comment type="caution">
    <text evidence="2">The sequence shown here is derived from an EMBL/GenBank/DDBJ whole genome shotgun (WGS) entry which is preliminary data.</text>
</comment>
<name>A0A9X0DGV2_9HELO</name>
<dbReference type="OrthoDB" id="3563423at2759"/>
<organism evidence="2 3">
    <name type="scientific">Sclerotinia nivalis</name>
    <dbReference type="NCBI Taxonomy" id="352851"/>
    <lineage>
        <taxon>Eukaryota</taxon>
        <taxon>Fungi</taxon>
        <taxon>Dikarya</taxon>
        <taxon>Ascomycota</taxon>
        <taxon>Pezizomycotina</taxon>
        <taxon>Leotiomycetes</taxon>
        <taxon>Helotiales</taxon>
        <taxon>Sclerotiniaceae</taxon>
        <taxon>Sclerotinia</taxon>
    </lineage>
</organism>
<dbReference type="AlphaFoldDB" id="A0A9X0DGV2"/>
<reference evidence="2" key="1">
    <citation type="submission" date="2022-11" db="EMBL/GenBank/DDBJ databases">
        <title>Genome Resource of Sclerotinia nivalis Strain SnTB1, a Plant Pathogen Isolated from American Ginseng.</title>
        <authorList>
            <person name="Fan S."/>
        </authorList>
    </citation>
    <scope>NUCLEOTIDE SEQUENCE</scope>
    <source>
        <strain evidence="2">SnTB1</strain>
    </source>
</reference>
<dbReference type="Proteomes" id="UP001152300">
    <property type="component" value="Unassembled WGS sequence"/>
</dbReference>
<evidence type="ECO:0000313" key="3">
    <source>
        <dbReference type="Proteomes" id="UP001152300"/>
    </source>
</evidence>
<dbReference type="EMBL" id="JAPEIS010000011">
    <property type="protein sequence ID" value="KAJ8061995.1"/>
    <property type="molecule type" value="Genomic_DNA"/>
</dbReference>
<sequence>MNEVFPAVSVDQPISVTEIIAGFDGKVMMRGSAGPDDLDETDRGGGESSNVGDELDDGRKQ</sequence>
<evidence type="ECO:0000313" key="2">
    <source>
        <dbReference type="EMBL" id="KAJ8061995.1"/>
    </source>
</evidence>
<gene>
    <name evidence="2" type="ORF">OCU04_009778</name>
</gene>
<keyword evidence="3" id="KW-1185">Reference proteome</keyword>
<proteinExistence type="predicted"/>
<accession>A0A9X0DGV2</accession>
<feature type="region of interest" description="Disordered" evidence="1">
    <location>
        <begin position="28"/>
        <end position="61"/>
    </location>
</feature>
<evidence type="ECO:0000256" key="1">
    <source>
        <dbReference type="SAM" id="MobiDB-lite"/>
    </source>
</evidence>